<name>A0A2P7UR81_9BACL</name>
<evidence type="ECO:0000256" key="1">
    <source>
        <dbReference type="SAM" id="MobiDB-lite"/>
    </source>
</evidence>
<evidence type="ECO:0000313" key="4">
    <source>
        <dbReference type="Proteomes" id="UP000240419"/>
    </source>
</evidence>
<dbReference type="GO" id="GO:0004222">
    <property type="term" value="F:metalloendopeptidase activity"/>
    <property type="evidence" value="ECO:0007669"/>
    <property type="project" value="TreeGrafter"/>
</dbReference>
<dbReference type="Pfam" id="PF01551">
    <property type="entry name" value="Peptidase_M23"/>
    <property type="match status" value="1"/>
</dbReference>
<dbReference type="OrthoDB" id="9798935at2"/>
<feature type="domain" description="M23ase beta-sheet core" evidence="2">
    <location>
        <begin position="98"/>
        <end position="216"/>
    </location>
</feature>
<dbReference type="Proteomes" id="UP000240419">
    <property type="component" value="Unassembled WGS sequence"/>
</dbReference>
<dbReference type="SUPFAM" id="SSF51261">
    <property type="entry name" value="Duplicated hybrid motif"/>
    <property type="match status" value="1"/>
</dbReference>
<dbReference type="PANTHER" id="PTHR21666:SF270">
    <property type="entry name" value="MUREIN HYDROLASE ACTIVATOR ENVC"/>
    <property type="match status" value="1"/>
</dbReference>
<dbReference type="Gene3D" id="2.70.70.10">
    <property type="entry name" value="Glucose Permease (Domain IIA)"/>
    <property type="match status" value="1"/>
</dbReference>
<dbReference type="EMBL" id="PXZM01000039">
    <property type="protein sequence ID" value="PSJ89435.1"/>
    <property type="molecule type" value="Genomic_DNA"/>
</dbReference>
<dbReference type="RefSeq" id="WP_106841067.1">
    <property type="nucleotide sequence ID" value="NZ_JBCNIW010000014.1"/>
</dbReference>
<comment type="caution">
    <text evidence="3">The sequence shown here is derived from an EMBL/GenBank/DDBJ whole genome shotgun (WGS) entry which is preliminary data.</text>
</comment>
<proteinExistence type="predicted"/>
<keyword evidence="4" id="KW-1185">Reference proteome</keyword>
<dbReference type="AlphaFoldDB" id="A0A2P7UR81"/>
<feature type="region of interest" description="Disordered" evidence="1">
    <location>
        <begin position="172"/>
        <end position="196"/>
    </location>
</feature>
<organism evidence="3 4">
    <name type="scientific">Brevibacillus fortis</name>
    <dbReference type="NCBI Taxonomy" id="2126352"/>
    <lineage>
        <taxon>Bacteria</taxon>
        <taxon>Bacillati</taxon>
        <taxon>Bacillota</taxon>
        <taxon>Bacilli</taxon>
        <taxon>Bacillales</taxon>
        <taxon>Paenibacillaceae</taxon>
        <taxon>Brevibacillus</taxon>
    </lineage>
</organism>
<gene>
    <name evidence="3" type="ORF">C7R93_23380</name>
</gene>
<dbReference type="CDD" id="cd12797">
    <property type="entry name" value="M23_peptidase"/>
    <property type="match status" value="1"/>
</dbReference>
<reference evidence="3 4" key="1">
    <citation type="submission" date="2018-03" db="EMBL/GenBank/DDBJ databases">
        <title>Brevisbacillus phylogenomics.</title>
        <authorList>
            <person name="Dunlap C."/>
        </authorList>
    </citation>
    <scope>NUCLEOTIDE SEQUENCE [LARGE SCALE GENOMIC DNA]</scope>
    <source>
        <strain evidence="3 4">NRRL NRS-1210</strain>
    </source>
</reference>
<evidence type="ECO:0000313" key="3">
    <source>
        <dbReference type="EMBL" id="PSJ89435.1"/>
    </source>
</evidence>
<sequence length="1011" mass="114824">MQTMSNELRRILSARLKLGELSKPACRVEIDRLIFVPGRTEELDFIMSDPREEKTLTRTIIQDGSGEGGTDLSKIPFVFPVEGKSIRDITAYMGDNRNHQGIDIACPVDTPIKATWAGKVKKVSVSEKYTSYGYRVEIQHADGIWTRYAHMSEIHVKTGDYVTQGTTIGKSGNTGDVRSAGVKTMGTYDDPNSPRSKGRGAHLHFEVWNGQAVIDPFPYMNGSKHLFAASSNNGAGVTTDATYVGTPGATLFDERFTNNTWHTKSVYKVDELTKKLSMIERSSTEHSNLTFTFDPKGYKTVFPSPTVTTGMNLKLTSVHPGIFSMGFSTNFGEGAGELRVFFNGKMQIKVNKFTGTENVEIRDIPFPNGEMEIRIELFWNGKQVNCFSLQYIQIKELQGRPDLYGNKEKVDPTVQQEFFEEREITSTFMPGQPRKVSLQVGKFVYMDTLTLDNINHIEMDDQFEMDSCEARITISNPGGYYSPDYNPFYFPETYKETPWSYFVNGFHVGVLSENTPVRIYMGYGLNLMRVFTGLIDKLDMNGEESTMTLYCRDMYKKILNKVITEDKQYPPDVGHSAAHDTNVFSSMSRRDKIISMAKKQSKQQGPELDYKFLLAIAEHETKMGTLGKGLPPGDFILGYGCYTGEKCDPQYQGIERQLYRGAVRYREAMASKGWRFQSVDDVKYFWQGGDKGAFQWASDTNWYNSVWQIYQKFRSSTEFDSIPEWEGNAPVPTEPTAKAAYLKSAIVQDLIAHAGMYGWRSNPQDIYYPYAIVQETSYSHVTQATGKVFKAVPDKEGEFVEVDAESILTPKGWKNPFIEPPGRKFKSYQYKVGEAIAEIMKDTDFRSYCDRYGTYRLEEIDMNRPIVATFTEHDNLITIHKTIDFSRGRSHLVILDEENKAGHFVDTEILMELKGEVRTGVRHVPSAKTDELKRLAARRSFFDIKRLCRTLQISIPGNPALDVLDRIYIIDSNTTTREAYTIKGIRTMFDAQNGYMQILDLFWSNNEGAMV</sequence>
<dbReference type="PANTHER" id="PTHR21666">
    <property type="entry name" value="PEPTIDASE-RELATED"/>
    <property type="match status" value="1"/>
</dbReference>
<dbReference type="InterPro" id="IPR050570">
    <property type="entry name" value="Cell_wall_metabolism_enzyme"/>
</dbReference>
<protein>
    <submittedName>
        <fullName evidence="3">M23 family peptidase</fullName>
    </submittedName>
</protein>
<accession>A0A2P7UR81</accession>
<dbReference type="InterPro" id="IPR011055">
    <property type="entry name" value="Dup_hybrid_motif"/>
</dbReference>
<dbReference type="InterPro" id="IPR016047">
    <property type="entry name" value="M23ase_b-sheet_dom"/>
</dbReference>
<evidence type="ECO:0000259" key="2">
    <source>
        <dbReference type="Pfam" id="PF01551"/>
    </source>
</evidence>